<dbReference type="InterPro" id="IPR054209">
    <property type="entry name" value="DUF6916"/>
</dbReference>
<proteinExistence type="predicted"/>
<reference evidence="2 3" key="2">
    <citation type="journal article" date="2016" name="Microb. Ecol.">
        <title>Genome Characteristics of a Novel Type I Methanotroph (Sn10-6) Isolated from a Flooded Indian Rice Field.</title>
        <authorList>
            <person name="Rahalkar M.C."/>
            <person name="Pandit P.S."/>
            <person name="Dhakephalkar P.K."/>
            <person name="Pore S."/>
            <person name="Arora P."/>
            <person name="Kapse N."/>
        </authorList>
    </citation>
    <scope>NUCLEOTIDE SEQUENCE [LARGE SCALE GENOMIC DNA]</scope>
    <source>
        <strain evidence="2 3">Sn10-6</strain>
    </source>
</reference>
<name>A0A0F3IH89_9GAMM</name>
<reference evidence="3" key="1">
    <citation type="submission" date="2015-03" db="EMBL/GenBank/DDBJ databases">
        <title>Draft genome sequence of a novel methanotroph (Sn10-6) isolated from flooded ricefield rhizosphere in India.</title>
        <authorList>
            <person name="Pandit P.S."/>
            <person name="Pore S.D."/>
            <person name="Arora P."/>
            <person name="Kapse N.G."/>
            <person name="Dhakephalkar P.K."/>
            <person name="Rahalkar M.C."/>
        </authorList>
    </citation>
    <scope>NUCLEOTIDE SEQUENCE [LARGE SCALE GENOMIC DNA]</scope>
    <source>
        <strain evidence="3">Sn10-6</strain>
    </source>
</reference>
<evidence type="ECO:0000313" key="2">
    <source>
        <dbReference type="EMBL" id="KJV06150.1"/>
    </source>
</evidence>
<organism evidence="2 3">
    <name type="scientific">Methylocucumis oryzae</name>
    <dbReference type="NCBI Taxonomy" id="1632867"/>
    <lineage>
        <taxon>Bacteria</taxon>
        <taxon>Pseudomonadati</taxon>
        <taxon>Pseudomonadota</taxon>
        <taxon>Gammaproteobacteria</taxon>
        <taxon>Methylococcales</taxon>
        <taxon>Methylococcaceae</taxon>
        <taxon>Methylocucumis</taxon>
    </lineage>
</organism>
<dbReference type="Pfam" id="PF21880">
    <property type="entry name" value="DUF6916"/>
    <property type="match status" value="1"/>
</dbReference>
<evidence type="ECO:0000313" key="3">
    <source>
        <dbReference type="Proteomes" id="UP000033684"/>
    </source>
</evidence>
<dbReference type="EMBL" id="LAJX01000131">
    <property type="protein sequence ID" value="KJV06150.1"/>
    <property type="molecule type" value="Genomic_DNA"/>
</dbReference>
<evidence type="ECO:0000259" key="1">
    <source>
        <dbReference type="Pfam" id="PF21880"/>
    </source>
</evidence>
<accession>A0A0F3IH89</accession>
<dbReference type="AlphaFoldDB" id="A0A0F3IH89"/>
<protein>
    <recommendedName>
        <fullName evidence="1">DUF6916 domain-containing protein</fullName>
    </recommendedName>
</protein>
<keyword evidence="3" id="KW-1185">Reference proteome</keyword>
<comment type="caution">
    <text evidence="2">The sequence shown here is derived from an EMBL/GenBank/DDBJ whole genome shotgun (WGS) entry which is preliminary data.</text>
</comment>
<dbReference type="Proteomes" id="UP000033684">
    <property type="component" value="Unassembled WGS sequence"/>
</dbReference>
<feature type="domain" description="DUF6916" evidence="1">
    <location>
        <begin position="35"/>
        <end position="117"/>
    </location>
</feature>
<sequence length="131" mass="14142">MLNAAAIGYAGQSTASAQAFLLPARPNLSLNGVLNSEIFQALLGETFTLVSLAEPVNEYKAQLKTVTEANSIYMCPKINQFSLVFQMDGKPMLTSGNYVVQHATAGTTQLYLQTTNDKNSSSCRADFNLLI</sequence>
<gene>
    <name evidence="2" type="ORF">VZ94_13190</name>
</gene>